<feature type="transmembrane region" description="Helical" evidence="8">
    <location>
        <begin position="294"/>
        <end position="313"/>
    </location>
</feature>
<dbReference type="GO" id="GO:0005886">
    <property type="term" value="C:plasma membrane"/>
    <property type="evidence" value="ECO:0007669"/>
    <property type="project" value="UniProtKB-SubCell"/>
</dbReference>
<comment type="caution">
    <text evidence="8">Lacks conserved residue(s) required for the propagation of feature annotation.</text>
</comment>
<protein>
    <recommendedName>
        <fullName evidence="8">L-lactate permease</fullName>
    </recommendedName>
</protein>
<dbReference type="EMBL" id="BMFY01000012">
    <property type="protein sequence ID" value="GGA21803.1"/>
    <property type="molecule type" value="Genomic_DNA"/>
</dbReference>
<evidence type="ECO:0000256" key="8">
    <source>
        <dbReference type="RuleBase" id="RU365092"/>
    </source>
</evidence>
<proteinExistence type="inferred from homology"/>
<organism evidence="9 10">
    <name type="scientific">Sediminivirga luteola</name>
    <dbReference type="NCBI Taxonomy" id="1774748"/>
    <lineage>
        <taxon>Bacteria</taxon>
        <taxon>Bacillati</taxon>
        <taxon>Actinomycetota</taxon>
        <taxon>Actinomycetes</taxon>
        <taxon>Micrococcales</taxon>
        <taxon>Brevibacteriaceae</taxon>
        <taxon>Sediminivirga</taxon>
    </lineage>
</organism>
<dbReference type="RefSeq" id="WP_188551330.1">
    <property type="nucleotide sequence ID" value="NZ_BMFY01000012.1"/>
</dbReference>
<reference evidence="9" key="1">
    <citation type="journal article" date="2014" name="Int. J. Syst. Evol. Microbiol.">
        <title>Complete genome sequence of Corynebacterium casei LMG S-19264T (=DSM 44701T), isolated from a smear-ripened cheese.</title>
        <authorList>
            <consortium name="US DOE Joint Genome Institute (JGI-PGF)"/>
            <person name="Walter F."/>
            <person name="Albersmeier A."/>
            <person name="Kalinowski J."/>
            <person name="Ruckert C."/>
        </authorList>
    </citation>
    <scope>NUCLEOTIDE SEQUENCE</scope>
    <source>
        <strain evidence="9">CGMCC 1.12785</strain>
    </source>
</reference>
<feature type="transmembrane region" description="Helical" evidence="8">
    <location>
        <begin position="202"/>
        <end position="219"/>
    </location>
</feature>
<evidence type="ECO:0000256" key="3">
    <source>
        <dbReference type="ARBA" id="ARBA00022448"/>
    </source>
</evidence>
<name>A0A8J2TZT8_9MICO</name>
<comment type="function">
    <text evidence="8">Uptake of L-lactate across the membrane. Can also transport D-lactate and glycolate.</text>
</comment>
<evidence type="ECO:0000256" key="6">
    <source>
        <dbReference type="ARBA" id="ARBA00022989"/>
    </source>
</evidence>
<dbReference type="PANTHER" id="PTHR30003">
    <property type="entry name" value="L-LACTATE PERMEASE"/>
    <property type="match status" value="1"/>
</dbReference>
<dbReference type="Pfam" id="PF02652">
    <property type="entry name" value="Lactate_perm"/>
    <property type="match status" value="1"/>
</dbReference>
<keyword evidence="4 8" id="KW-1003">Cell membrane</keyword>
<feature type="transmembrane region" description="Helical" evidence="8">
    <location>
        <begin position="451"/>
        <end position="471"/>
    </location>
</feature>
<accession>A0A8J2TZT8</accession>
<comment type="caution">
    <text evidence="9">The sequence shown here is derived from an EMBL/GenBank/DDBJ whole genome shotgun (WGS) entry which is preliminary data.</text>
</comment>
<keyword evidence="6 8" id="KW-1133">Transmembrane helix</keyword>
<evidence type="ECO:0000256" key="2">
    <source>
        <dbReference type="ARBA" id="ARBA00010100"/>
    </source>
</evidence>
<feature type="transmembrane region" description="Helical" evidence="8">
    <location>
        <begin position="333"/>
        <end position="352"/>
    </location>
</feature>
<gene>
    <name evidence="9" type="ORF">GCM10011333_26050</name>
</gene>
<reference evidence="9" key="2">
    <citation type="submission" date="2020-09" db="EMBL/GenBank/DDBJ databases">
        <authorList>
            <person name="Sun Q."/>
            <person name="Zhou Y."/>
        </authorList>
    </citation>
    <scope>NUCLEOTIDE SEQUENCE</scope>
    <source>
        <strain evidence="9">CGMCC 1.12785</strain>
    </source>
</reference>
<dbReference type="GO" id="GO:0015129">
    <property type="term" value="F:lactate transmembrane transporter activity"/>
    <property type="evidence" value="ECO:0007669"/>
    <property type="project" value="UniProtKB-UniRule"/>
</dbReference>
<feature type="transmembrane region" description="Helical" evidence="8">
    <location>
        <begin position="55"/>
        <end position="77"/>
    </location>
</feature>
<keyword evidence="3 8" id="KW-0813">Transport</keyword>
<evidence type="ECO:0000313" key="10">
    <source>
        <dbReference type="Proteomes" id="UP000616114"/>
    </source>
</evidence>
<feature type="transmembrane region" description="Helical" evidence="8">
    <location>
        <begin position="175"/>
        <end position="195"/>
    </location>
</feature>
<comment type="similarity">
    <text evidence="2 8">Belongs to the lactate permease family.</text>
</comment>
<dbReference type="PANTHER" id="PTHR30003:SF2">
    <property type="entry name" value="L-LACTATE PERMEASE"/>
    <property type="match status" value="1"/>
</dbReference>
<sequence length="473" mass="46866">MLIVLASVPPVLAIAAFMAGAPATRSALAGAASALLIAALWFPVPWPEASRALTQWSPLLIEVLLIVLGGIAFAELTRVSGAQGRIADWLKAALGRGVAPILAIVHGVTPLAESLTGFGVGVVIALPLLLALGMPGGRAAVIALLGLCAVPWGSLAPGTLIAAELAGLPFKELGVATAWLSLPVFLAVGALAAWLAADDRRWWAIGAGLASGTVLWAAVLGANLLIGTAPAGAAGAAVTLVVHLTFRRLRGGVLAVPAPVRRALLPHAVLLGGVLTASLGLLALAQAAPGAAALARPLGSPALWLLIASLVAARGLRPRGGGTGAAARIGRSWLGVGPATGLFIVLGVVMAVSGMSEVLASAVARLGEGYLALAPAVAGLGGYITASNTGANAMFAGPQAQMAVALDADVLLVMAGHNVAASLLGMASPARVALAVSLCREAPDRRAVQRIVLLLGLGIVALLGAVLLLLAGP</sequence>
<evidence type="ECO:0000256" key="1">
    <source>
        <dbReference type="ARBA" id="ARBA00004651"/>
    </source>
</evidence>
<keyword evidence="10" id="KW-1185">Reference proteome</keyword>
<evidence type="ECO:0000256" key="5">
    <source>
        <dbReference type="ARBA" id="ARBA00022692"/>
    </source>
</evidence>
<dbReference type="InterPro" id="IPR003804">
    <property type="entry name" value="Lactate_perm"/>
</dbReference>
<evidence type="ECO:0000256" key="4">
    <source>
        <dbReference type="ARBA" id="ARBA00022475"/>
    </source>
</evidence>
<dbReference type="GO" id="GO:0015295">
    <property type="term" value="F:solute:proton symporter activity"/>
    <property type="evidence" value="ECO:0007669"/>
    <property type="project" value="TreeGrafter"/>
</dbReference>
<feature type="transmembrane region" description="Helical" evidence="8">
    <location>
        <begin position="225"/>
        <end position="246"/>
    </location>
</feature>
<dbReference type="AlphaFoldDB" id="A0A8J2TZT8"/>
<comment type="subcellular location">
    <subcellularLocation>
        <location evidence="1 8">Cell membrane</location>
        <topology evidence="1 8">Multi-pass membrane protein</topology>
    </subcellularLocation>
</comment>
<feature type="transmembrane region" description="Helical" evidence="8">
    <location>
        <begin position="114"/>
        <end position="132"/>
    </location>
</feature>
<keyword evidence="5 8" id="KW-0812">Transmembrane</keyword>
<keyword evidence="7 8" id="KW-0472">Membrane</keyword>
<feature type="transmembrane region" description="Helical" evidence="8">
    <location>
        <begin position="139"/>
        <end position="163"/>
    </location>
</feature>
<feature type="transmembrane region" description="Helical" evidence="8">
    <location>
        <begin position="267"/>
        <end position="288"/>
    </location>
</feature>
<dbReference type="Proteomes" id="UP000616114">
    <property type="component" value="Unassembled WGS sequence"/>
</dbReference>
<evidence type="ECO:0000256" key="7">
    <source>
        <dbReference type="ARBA" id="ARBA00023136"/>
    </source>
</evidence>
<evidence type="ECO:0000313" key="9">
    <source>
        <dbReference type="EMBL" id="GGA21803.1"/>
    </source>
</evidence>